<proteinExistence type="predicted"/>
<dbReference type="RefSeq" id="WP_021986106.1">
    <property type="nucleotide sequence ID" value="NZ_CP060632.1"/>
</dbReference>
<reference evidence="1 2" key="1">
    <citation type="submission" date="2020-08" db="EMBL/GenBank/DDBJ databases">
        <authorList>
            <person name="Liu C."/>
            <person name="Sun Q."/>
        </authorList>
    </citation>
    <scope>NUCLEOTIDE SEQUENCE [LARGE SCALE GENOMIC DNA]</scope>
    <source>
        <strain evidence="1 2">NSJ-4</strain>
    </source>
</reference>
<dbReference type="KEGG" id="wcp:H9Q76_01655"/>
<keyword evidence="2" id="KW-1185">Reference proteome</keyword>
<dbReference type="AlphaFoldDB" id="A0A7G9FNB3"/>
<dbReference type="InterPro" id="IPR025906">
    <property type="entry name" value="YjfB_motility"/>
</dbReference>
<accession>A0A7G9FNB3</accession>
<dbReference type="Proteomes" id="UP000515819">
    <property type="component" value="Chromosome"/>
</dbReference>
<evidence type="ECO:0000313" key="1">
    <source>
        <dbReference type="EMBL" id="QNM00045.1"/>
    </source>
</evidence>
<dbReference type="EMBL" id="CP060632">
    <property type="protein sequence ID" value="QNM00045.1"/>
    <property type="molecule type" value="Genomic_DNA"/>
</dbReference>
<evidence type="ECO:0000313" key="2">
    <source>
        <dbReference type="Proteomes" id="UP000515819"/>
    </source>
</evidence>
<gene>
    <name evidence="1" type="ORF">H9Q76_01655</name>
</gene>
<name>A0A7G9FNB3_9FIRM</name>
<sequence length="63" mass="6626">MNIAAIGNSNLTLAVSDTGSMNAIDMAMLKKSLDAVETNGAMITQMMEQSVNPNIGANIDIRL</sequence>
<organism evidence="1 2">
    <name type="scientific">Wujia chipingensis</name>
    <dbReference type="NCBI Taxonomy" id="2763670"/>
    <lineage>
        <taxon>Bacteria</taxon>
        <taxon>Bacillati</taxon>
        <taxon>Bacillota</taxon>
        <taxon>Clostridia</taxon>
        <taxon>Lachnospirales</taxon>
        <taxon>Lachnospiraceae</taxon>
        <taxon>Wujia</taxon>
    </lineage>
</organism>
<dbReference type="Pfam" id="PF14070">
    <property type="entry name" value="YjfB_motility"/>
    <property type="match status" value="1"/>
</dbReference>
<protein>
    <submittedName>
        <fullName evidence="1">YjfB family protein</fullName>
    </submittedName>
</protein>